<dbReference type="RefSeq" id="XP_043034107.1">
    <property type="nucleotide sequence ID" value="XM_043184563.1"/>
</dbReference>
<proteinExistence type="predicted"/>
<feature type="chain" id="PRO_5040499968" evidence="1">
    <location>
        <begin position="23"/>
        <end position="317"/>
    </location>
</feature>
<dbReference type="OrthoDB" id="3113968at2759"/>
<evidence type="ECO:0000313" key="3">
    <source>
        <dbReference type="Proteomes" id="UP000812287"/>
    </source>
</evidence>
<comment type="caution">
    <text evidence="2">The sequence shown here is derived from an EMBL/GenBank/DDBJ whole genome shotgun (WGS) entry which is preliminary data.</text>
</comment>
<dbReference type="Proteomes" id="UP000812287">
    <property type="component" value="Unassembled WGS sequence"/>
</dbReference>
<reference evidence="2" key="1">
    <citation type="submission" date="2020-11" db="EMBL/GenBank/DDBJ databases">
        <title>Adaptations for nitrogen fixation in a non-lichenized fungal sporocarp promotes dispersal by wood-feeding termites.</title>
        <authorList>
            <consortium name="DOE Joint Genome Institute"/>
            <person name="Koch R.A."/>
            <person name="Yoon G."/>
            <person name="Arayal U."/>
            <person name="Lail K."/>
            <person name="Amirebrahimi M."/>
            <person name="Labutti K."/>
            <person name="Lipzen A."/>
            <person name="Riley R."/>
            <person name="Barry K."/>
            <person name="Henrissat B."/>
            <person name="Grigoriev I.V."/>
            <person name="Herr J.R."/>
            <person name="Aime M.C."/>
        </authorList>
    </citation>
    <scope>NUCLEOTIDE SEQUENCE</scope>
    <source>
        <strain evidence="2">MCA 3950</strain>
    </source>
</reference>
<keyword evidence="3" id="KW-1185">Reference proteome</keyword>
<dbReference type="AlphaFoldDB" id="A0A9P7VHE6"/>
<sequence>MANNGEIVLVLLVLASRQDTEAQSSQHKTPLRGYFIPFDVVKKQVLEDAPELQAPMDKELTRLSVGMLWGRSGMPISSTSTIGCRRSPRRFVRVFESVLRSPGASVRTILVQYSWEEEDVGKVQDCTCIREDGTTEAYDAEMWLAAEMKRFDVEIRWSTVADVDTGRTGEVRKEATRRSLFAVFGLDLDQSFWPYARLKIQFSHSIRIEWREVEERKVPEKHRMIRPHKRCGKAMRADSAVLSSSITNTYIQSSEVPSSDSCSRLVAPFPGSSGELGIVPFLVDGWRLRKLSKRYSTFSIVKALVMAMTWCRYKESS</sequence>
<dbReference type="EMBL" id="MU250569">
    <property type="protein sequence ID" value="KAG7440607.1"/>
    <property type="molecule type" value="Genomic_DNA"/>
</dbReference>
<dbReference type="GeneID" id="66106860"/>
<name>A0A9P7VHE6_9AGAR</name>
<gene>
    <name evidence="2" type="ORF">BT62DRAFT_923920</name>
</gene>
<keyword evidence="1" id="KW-0732">Signal</keyword>
<organism evidence="2 3">
    <name type="scientific">Guyanagaster necrorhizus</name>
    <dbReference type="NCBI Taxonomy" id="856835"/>
    <lineage>
        <taxon>Eukaryota</taxon>
        <taxon>Fungi</taxon>
        <taxon>Dikarya</taxon>
        <taxon>Basidiomycota</taxon>
        <taxon>Agaricomycotina</taxon>
        <taxon>Agaricomycetes</taxon>
        <taxon>Agaricomycetidae</taxon>
        <taxon>Agaricales</taxon>
        <taxon>Marasmiineae</taxon>
        <taxon>Physalacriaceae</taxon>
        <taxon>Guyanagaster</taxon>
    </lineage>
</organism>
<evidence type="ECO:0000256" key="1">
    <source>
        <dbReference type="SAM" id="SignalP"/>
    </source>
</evidence>
<evidence type="ECO:0000313" key="2">
    <source>
        <dbReference type="EMBL" id="KAG7440607.1"/>
    </source>
</evidence>
<protein>
    <submittedName>
        <fullName evidence="2">Uncharacterized protein</fullName>
    </submittedName>
</protein>
<accession>A0A9P7VHE6</accession>
<feature type="signal peptide" evidence="1">
    <location>
        <begin position="1"/>
        <end position="22"/>
    </location>
</feature>